<dbReference type="PANTHER" id="PTHR33308:SF9">
    <property type="entry name" value="PEPTIDOGLYCAN HYDROLASE FLGJ"/>
    <property type="match status" value="1"/>
</dbReference>
<dbReference type="Proteomes" id="UP000005388">
    <property type="component" value="Unassembled WGS sequence"/>
</dbReference>
<dbReference type="RefSeq" id="WP_006738596.1">
    <property type="nucleotide sequence ID" value="NZ_AEUZ02000001.1"/>
</dbReference>
<dbReference type="PRINTS" id="PR01002">
    <property type="entry name" value="FLGFLGJ"/>
</dbReference>
<dbReference type="EMBL" id="AEUZ02000001">
    <property type="protein sequence ID" value="EHJ55810.1"/>
    <property type="molecule type" value="Genomic_DNA"/>
</dbReference>
<feature type="domain" description="Mannosyl-glycoprotein endo-beta-N-acetylglucosamidase-like" evidence="3">
    <location>
        <begin position="32"/>
        <end position="188"/>
    </location>
</feature>
<comment type="caution">
    <text evidence="4">The sequence shown here is derived from an EMBL/GenBank/DDBJ whole genome shotgun (WGS) entry which is preliminary data.</text>
</comment>
<dbReference type="GO" id="GO:0004040">
    <property type="term" value="F:amidase activity"/>
    <property type="evidence" value="ECO:0007669"/>
    <property type="project" value="InterPro"/>
</dbReference>
<gene>
    <name evidence="4" type="ORF">STRUR_0988</name>
</gene>
<dbReference type="SMART" id="SM00047">
    <property type="entry name" value="LYZ2"/>
    <property type="match status" value="1"/>
</dbReference>
<dbReference type="eggNOG" id="COG1705">
    <property type="taxonomic scope" value="Bacteria"/>
</dbReference>
<evidence type="ECO:0000313" key="5">
    <source>
        <dbReference type="Proteomes" id="UP000005388"/>
    </source>
</evidence>
<sequence>MKKKKIFGITLITLIAIGASFMVFSKQQVSTKHVSADTTNAQTFVNQIGETARNVANEHDLYASVMIAQAILESNYGQSGLSQAPHYNYFGIKGSYNGSSVNLWTWEDDGKGNPYEVIQAFRSYPSAYESLEDYASVLSSDTYLGAHKSNTLSYQDATAALTGVYATDTSYNSKLNYIIEAYGLTAYDTPAANANQTSDTAQATTSNQVWNPHRQAYTDQETLDLDDAWAVSHPNT</sequence>
<name>G5KFE4_9STRE</name>
<dbReference type="Gene3D" id="4.10.80.30">
    <property type="entry name" value="DNA polymerase, domain 6"/>
    <property type="match status" value="1"/>
</dbReference>
<dbReference type="InterPro" id="IPR051056">
    <property type="entry name" value="Glycosyl_Hydrolase_73"/>
</dbReference>
<keyword evidence="5" id="KW-1185">Reference proteome</keyword>
<keyword evidence="2" id="KW-0378">Hydrolase</keyword>
<dbReference type="Pfam" id="PF01832">
    <property type="entry name" value="Glucosaminidase"/>
    <property type="match status" value="1"/>
</dbReference>
<dbReference type="Gene3D" id="1.10.530.10">
    <property type="match status" value="1"/>
</dbReference>
<evidence type="ECO:0000256" key="2">
    <source>
        <dbReference type="ARBA" id="ARBA00022801"/>
    </source>
</evidence>
<dbReference type="PANTHER" id="PTHR33308">
    <property type="entry name" value="PEPTIDOGLYCAN HYDROLASE FLGJ"/>
    <property type="match status" value="1"/>
</dbReference>
<evidence type="ECO:0000313" key="4">
    <source>
        <dbReference type="EMBL" id="EHJ55810.1"/>
    </source>
</evidence>
<proteinExistence type="inferred from homology"/>
<dbReference type="STRING" id="764291.STRUR_0988"/>
<accession>G5KFE4</accession>
<evidence type="ECO:0000256" key="1">
    <source>
        <dbReference type="ARBA" id="ARBA00010266"/>
    </source>
</evidence>
<dbReference type="InterPro" id="IPR002901">
    <property type="entry name" value="MGlyc_endo_b_GlcNAc-like_dom"/>
</dbReference>
<reference evidence="4 5" key="1">
    <citation type="journal article" date="2014" name="Int. J. Syst. Evol. Microbiol.">
        <title>Phylogenomics and the dynamic genome evolution of the genus Streptococcus.</title>
        <authorList>
            <consortium name="The Broad Institute Genome Sequencing Platform"/>
            <person name="Richards V.P."/>
            <person name="Palmer S.R."/>
            <person name="Pavinski Bitar P.D."/>
            <person name="Qin X."/>
            <person name="Weinstock G.M."/>
            <person name="Highlander S.K."/>
            <person name="Town C.D."/>
            <person name="Burne R.A."/>
            <person name="Stanhope M.J."/>
        </authorList>
    </citation>
    <scope>NUCLEOTIDE SEQUENCE [LARGE SCALE GENOMIC DNA]</scope>
    <source>
        <strain evidence="4 5">2285-97</strain>
    </source>
</reference>
<evidence type="ECO:0000259" key="3">
    <source>
        <dbReference type="SMART" id="SM00047"/>
    </source>
</evidence>
<protein>
    <submittedName>
        <fullName evidence="4">Mannosyl-glycoprotein endo-beta-N-acetylglucosaminidase</fullName>
    </submittedName>
</protein>
<comment type="similarity">
    <text evidence="1">Belongs to the glycosyl hydrolase 73 family.</text>
</comment>
<organism evidence="4 5">
    <name type="scientific">Streptococcus urinalis 2285-97</name>
    <dbReference type="NCBI Taxonomy" id="764291"/>
    <lineage>
        <taxon>Bacteria</taxon>
        <taxon>Bacillati</taxon>
        <taxon>Bacillota</taxon>
        <taxon>Bacilli</taxon>
        <taxon>Lactobacillales</taxon>
        <taxon>Streptococcaceae</taxon>
        <taxon>Streptococcus</taxon>
    </lineage>
</organism>
<dbReference type="AlphaFoldDB" id="G5KFE4"/>